<sequence length="79" mass="8308">MSYLPIIVLLAVGLVLLAFLVVRTLRALGRFSQVAGLVNGHVGDEVGLLKARSAALKVAVAERRQEGSDGEAPRVPSSQ</sequence>
<keyword evidence="1" id="KW-1133">Transmembrane helix</keyword>
<gene>
    <name evidence="2" type="ORF">EV193_102759</name>
</gene>
<keyword evidence="1" id="KW-0472">Membrane</keyword>
<evidence type="ECO:0000313" key="2">
    <source>
        <dbReference type="EMBL" id="RZS43778.1"/>
    </source>
</evidence>
<comment type="caution">
    <text evidence="2">The sequence shown here is derived from an EMBL/GenBank/DDBJ whole genome shotgun (WGS) entry which is preliminary data.</text>
</comment>
<dbReference type="RefSeq" id="WP_130343571.1">
    <property type="nucleotide sequence ID" value="NZ_SGWQ01000002.1"/>
</dbReference>
<protein>
    <submittedName>
        <fullName evidence="2">Uncharacterized protein</fullName>
    </submittedName>
</protein>
<dbReference type="EMBL" id="SGWQ01000002">
    <property type="protein sequence ID" value="RZS43778.1"/>
    <property type="molecule type" value="Genomic_DNA"/>
</dbReference>
<name>A0A4Q7L2K0_9PSEU</name>
<dbReference type="AlphaFoldDB" id="A0A4Q7L2K0"/>
<dbReference type="NCBIfam" id="NF037944">
    <property type="entry name" value="holin_2"/>
    <property type="match status" value="1"/>
</dbReference>
<evidence type="ECO:0000256" key="1">
    <source>
        <dbReference type="SAM" id="Phobius"/>
    </source>
</evidence>
<evidence type="ECO:0000313" key="3">
    <source>
        <dbReference type="Proteomes" id="UP000294257"/>
    </source>
</evidence>
<organism evidence="2 3">
    <name type="scientific">Herbihabitans rhizosphaerae</name>
    <dbReference type="NCBI Taxonomy" id="1872711"/>
    <lineage>
        <taxon>Bacteria</taxon>
        <taxon>Bacillati</taxon>
        <taxon>Actinomycetota</taxon>
        <taxon>Actinomycetes</taxon>
        <taxon>Pseudonocardiales</taxon>
        <taxon>Pseudonocardiaceae</taxon>
        <taxon>Herbihabitans</taxon>
    </lineage>
</organism>
<keyword evidence="3" id="KW-1185">Reference proteome</keyword>
<proteinExistence type="predicted"/>
<accession>A0A4Q7L2K0</accession>
<dbReference type="Proteomes" id="UP000294257">
    <property type="component" value="Unassembled WGS sequence"/>
</dbReference>
<reference evidence="2 3" key="1">
    <citation type="submission" date="2019-02" db="EMBL/GenBank/DDBJ databases">
        <title>Genomic Encyclopedia of Type Strains, Phase IV (KMG-IV): sequencing the most valuable type-strain genomes for metagenomic binning, comparative biology and taxonomic classification.</title>
        <authorList>
            <person name="Goeker M."/>
        </authorList>
    </citation>
    <scope>NUCLEOTIDE SEQUENCE [LARGE SCALE GENOMIC DNA]</scope>
    <source>
        <strain evidence="2 3">DSM 101727</strain>
    </source>
</reference>
<keyword evidence="1" id="KW-0812">Transmembrane</keyword>
<dbReference type="OrthoDB" id="3700740at2"/>
<feature type="transmembrane region" description="Helical" evidence="1">
    <location>
        <begin position="6"/>
        <end position="25"/>
    </location>
</feature>